<reference evidence="7 9" key="2">
    <citation type="submission" date="2018-10" db="EMBL/GenBank/DDBJ databases">
        <title>Bradyrhizobium sp. nov., effective nodules isolated from peanut in China.</title>
        <authorList>
            <person name="Li Y."/>
        </authorList>
    </citation>
    <scope>NUCLEOTIDE SEQUENCE [LARGE SCALE GENOMIC DNA]</scope>
    <source>
        <strain evidence="7 9">CCBAU 53426</strain>
    </source>
</reference>
<evidence type="ECO:0000256" key="5">
    <source>
        <dbReference type="ARBA" id="ARBA00023172"/>
    </source>
</evidence>
<evidence type="ECO:0000256" key="1">
    <source>
        <dbReference type="ARBA" id="ARBA00002190"/>
    </source>
</evidence>
<comment type="function">
    <text evidence="1">Required for the transposition of the insertion element.</text>
</comment>
<keyword evidence="9" id="KW-1185">Reference proteome</keyword>
<dbReference type="InterPro" id="IPR001207">
    <property type="entry name" value="Transposase_mutator"/>
</dbReference>
<evidence type="ECO:0000313" key="9">
    <source>
        <dbReference type="Proteomes" id="UP000290401"/>
    </source>
</evidence>
<evidence type="ECO:0000256" key="2">
    <source>
        <dbReference type="ARBA" id="ARBA00010961"/>
    </source>
</evidence>
<proteinExistence type="inferred from homology"/>
<keyword evidence="4" id="KW-0238">DNA-binding</keyword>
<dbReference type="KEGG" id="bgz:XH91_35355"/>
<dbReference type="Proteomes" id="UP000290401">
    <property type="component" value="Unassembled WGS sequence"/>
</dbReference>
<dbReference type="EMBL" id="CP030054">
    <property type="protein sequence ID" value="QAU50668.1"/>
    <property type="molecule type" value="Genomic_DNA"/>
</dbReference>
<gene>
    <name evidence="7" type="ORF">EAS56_37040</name>
    <name evidence="6" type="ORF">XH91_35355</name>
</gene>
<evidence type="ECO:0000313" key="6">
    <source>
        <dbReference type="EMBL" id="QAU50668.1"/>
    </source>
</evidence>
<evidence type="ECO:0000313" key="8">
    <source>
        <dbReference type="Proteomes" id="UP000288972"/>
    </source>
</evidence>
<keyword evidence="6" id="KW-0614">Plasmid</keyword>
<evidence type="ECO:0000313" key="7">
    <source>
        <dbReference type="EMBL" id="RXH04476.1"/>
    </source>
</evidence>
<dbReference type="Proteomes" id="UP000288972">
    <property type="component" value="Plasmid unnamed1"/>
</dbReference>
<sequence>MPAKKWTPRRLSVHCYCVCPDDAETEKAQWCKVADQLRQNCPSLRACWRGLDRCAGLCDLLAAAPDQAALHHPIEDLNDEIKRCTEVVGIFLNEDAIVRLIGAIPLEQNNDEWAVQRGCCMTL</sequence>
<organism evidence="6 8">
    <name type="scientific">Bradyrhizobium guangzhouense</name>
    <dbReference type="NCBI Taxonomy" id="1325095"/>
    <lineage>
        <taxon>Bacteria</taxon>
        <taxon>Pseudomonadati</taxon>
        <taxon>Pseudomonadota</taxon>
        <taxon>Alphaproteobacteria</taxon>
        <taxon>Hyphomicrobiales</taxon>
        <taxon>Nitrobacteraceae</taxon>
        <taxon>Bradyrhizobium</taxon>
    </lineage>
</organism>
<evidence type="ECO:0000256" key="4">
    <source>
        <dbReference type="ARBA" id="ARBA00023125"/>
    </source>
</evidence>
<dbReference type="GO" id="GO:0004803">
    <property type="term" value="F:transposase activity"/>
    <property type="evidence" value="ECO:0007669"/>
    <property type="project" value="InterPro"/>
</dbReference>
<dbReference type="AlphaFoldDB" id="A0AAE5X8E2"/>
<reference evidence="6 8" key="1">
    <citation type="submission" date="2018-06" db="EMBL/GenBank/DDBJ databases">
        <title>Comparative genomics of rhizobia nodulating Arachis hypogaea in China.</title>
        <authorList>
            <person name="Li Y."/>
        </authorList>
    </citation>
    <scope>NUCLEOTIDE SEQUENCE [LARGE SCALE GENOMIC DNA]</scope>
    <source>
        <strain evidence="6 8">CCBAU 51670</strain>
        <plasmid evidence="6 8">unnamed1</plasmid>
    </source>
</reference>
<accession>A0AAE5X8E2</accession>
<dbReference type="EMBL" id="RDQZ01000058">
    <property type="protein sequence ID" value="RXH04476.1"/>
    <property type="molecule type" value="Genomic_DNA"/>
</dbReference>
<keyword evidence="3" id="KW-0815">Transposition</keyword>
<protein>
    <submittedName>
        <fullName evidence="6">Uncharacterized protein</fullName>
    </submittedName>
</protein>
<dbReference type="Pfam" id="PF00872">
    <property type="entry name" value="Transposase_mut"/>
    <property type="match status" value="1"/>
</dbReference>
<name>A0AAE5X8E2_9BRAD</name>
<geneLocation type="plasmid" evidence="6 8">
    <name>unnamed1</name>
</geneLocation>
<evidence type="ECO:0000256" key="3">
    <source>
        <dbReference type="ARBA" id="ARBA00022578"/>
    </source>
</evidence>
<dbReference type="GO" id="GO:0006313">
    <property type="term" value="P:DNA transposition"/>
    <property type="evidence" value="ECO:0007669"/>
    <property type="project" value="InterPro"/>
</dbReference>
<dbReference type="GO" id="GO:0003677">
    <property type="term" value="F:DNA binding"/>
    <property type="evidence" value="ECO:0007669"/>
    <property type="project" value="UniProtKB-KW"/>
</dbReference>
<keyword evidence="5" id="KW-0233">DNA recombination</keyword>
<comment type="similarity">
    <text evidence="2">Belongs to the transposase mutator family.</text>
</comment>